<dbReference type="Proteomes" id="UP000503447">
    <property type="component" value="Chromosome"/>
</dbReference>
<sequence>MSTTPGLLVSVRSADEVAAALEGGADLIDVKEPAKGPLAPAEAEVVAAVIDAVDGQVPVSAALGEWSPNAITEAHWHLELPLQYVKWGLAGYAATPGWGEDLLDTRRELPIATEMVAVAYADWERAKSVPPTEVAKFAKRFRFKAFLLDTWGKDGKTLLDFMSAKEVAALVDGLRRVYTTVCVGGSLRPEQMKQLKGVVPDYFAVRTSVCAAGKRDGVIDATRVKKWKELLAGVKVS</sequence>
<comment type="function">
    <text evidence="1">Catalyzes the formation of 4-(hydroxymethyl)-2-furancarboxaldehyde phosphate (4-HFC-P) from two molecules of glyceraldehyde-3-P (GA-3-P).</text>
</comment>
<name>A0A6M5YNG0_9BACT</name>
<evidence type="ECO:0000256" key="1">
    <source>
        <dbReference type="ARBA" id="ARBA00003810"/>
    </source>
</evidence>
<proteinExistence type="predicted"/>
<evidence type="ECO:0000256" key="6">
    <source>
        <dbReference type="ARBA" id="ARBA00047628"/>
    </source>
</evidence>
<evidence type="ECO:0000256" key="2">
    <source>
        <dbReference type="ARBA" id="ARBA00012553"/>
    </source>
</evidence>
<keyword evidence="4" id="KW-0704">Schiff base</keyword>
<dbReference type="EMBL" id="CP053452">
    <property type="protein sequence ID" value="QJW95587.1"/>
    <property type="molecule type" value="Genomic_DNA"/>
</dbReference>
<feature type="active site" description="Schiff-base intermediate with substrate" evidence="7">
    <location>
        <position position="31"/>
    </location>
</feature>
<evidence type="ECO:0000313" key="8">
    <source>
        <dbReference type="EMBL" id="QJW95587.1"/>
    </source>
</evidence>
<gene>
    <name evidence="8" type="ORF">FTUN_3137</name>
</gene>
<dbReference type="KEGG" id="ftj:FTUN_3137"/>
<reference evidence="9" key="1">
    <citation type="submission" date="2020-05" db="EMBL/GenBank/DDBJ databases">
        <title>Frigoriglobus tundricola gen. nov., sp. nov., a psychrotolerant cellulolytic planctomycete of the family Gemmataceae with two divergent copies of 16S rRNA gene.</title>
        <authorList>
            <person name="Kulichevskaya I.S."/>
            <person name="Ivanova A.A."/>
            <person name="Naumoff D.G."/>
            <person name="Beletsky A.V."/>
            <person name="Rijpstra W.I.C."/>
            <person name="Sinninghe Damste J.S."/>
            <person name="Mardanov A.V."/>
            <person name="Ravin N.V."/>
            <person name="Dedysh S.N."/>
        </authorList>
    </citation>
    <scope>NUCLEOTIDE SEQUENCE [LARGE SCALE GENOMIC DNA]</scope>
    <source>
        <strain evidence="9">PL17</strain>
    </source>
</reference>
<keyword evidence="3" id="KW-0456">Lyase</keyword>
<dbReference type="EC" id="4.2.3.153" evidence="2"/>
<organism evidence="8 9">
    <name type="scientific">Frigoriglobus tundricola</name>
    <dbReference type="NCBI Taxonomy" id="2774151"/>
    <lineage>
        <taxon>Bacteria</taxon>
        <taxon>Pseudomonadati</taxon>
        <taxon>Planctomycetota</taxon>
        <taxon>Planctomycetia</taxon>
        <taxon>Gemmatales</taxon>
        <taxon>Gemmataceae</taxon>
        <taxon>Frigoriglobus</taxon>
    </lineage>
</organism>
<protein>
    <recommendedName>
        <fullName evidence="2">(5-formylfuran-3-yl)methyl phosphate synthase</fullName>
        <ecNumber evidence="2">4.2.3.153</ecNumber>
    </recommendedName>
    <alternativeName>
        <fullName evidence="5">4-(hydroxymethyl)-2-furancarboxaldehyde-phosphate synthase</fullName>
    </alternativeName>
</protein>
<dbReference type="PIRSF" id="PIRSF015957">
    <property type="entry name" value="UCP015957"/>
    <property type="match status" value="1"/>
</dbReference>
<dbReference type="GO" id="GO:0016829">
    <property type="term" value="F:lyase activity"/>
    <property type="evidence" value="ECO:0007669"/>
    <property type="project" value="UniProtKB-KW"/>
</dbReference>
<dbReference type="InterPro" id="IPR007565">
    <property type="entry name" value="4HFCP_synth"/>
</dbReference>
<feature type="active site" description="Proton acceptor" evidence="7">
    <location>
        <position position="86"/>
    </location>
</feature>
<dbReference type="RefSeq" id="WP_171471344.1">
    <property type="nucleotide sequence ID" value="NZ_CP053452.2"/>
</dbReference>
<keyword evidence="9" id="KW-1185">Reference proteome</keyword>
<evidence type="ECO:0000313" key="9">
    <source>
        <dbReference type="Proteomes" id="UP000503447"/>
    </source>
</evidence>
<dbReference type="Pfam" id="PF04476">
    <property type="entry name" value="4HFCP_synth"/>
    <property type="match status" value="1"/>
</dbReference>
<dbReference type="AlphaFoldDB" id="A0A6M5YNG0"/>
<evidence type="ECO:0000256" key="4">
    <source>
        <dbReference type="ARBA" id="ARBA00023270"/>
    </source>
</evidence>
<evidence type="ECO:0000256" key="5">
    <source>
        <dbReference type="ARBA" id="ARBA00032523"/>
    </source>
</evidence>
<evidence type="ECO:0000256" key="3">
    <source>
        <dbReference type="ARBA" id="ARBA00023239"/>
    </source>
</evidence>
<accession>A0A6M5YNG0</accession>
<comment type="catalytic activity">
    <reaction evidence="6">
        <text>2 D-glyceraldehyde 3-phosphate = 4-(hydroxymethyl)-2-furancarboxaldehyde phosphate + phosphate + 2 H2O</text>
        <dbReference type="Rhea" id="RHEA:43536"/>
        <dbReference type="ChEBI" id="CHEBI:15377"/>
        <dbReference type="ChEBI" id="CHEBI:43474"/>
        <dbReference type="ChEBI" id="CHEBI:59776"/>
        <dbReference type="ChEBI" id="CHEBI:83407"/>
        <dbReference type="EC" id="4.2.3.153"/>
    </reaction>
</comment>
<evidence type="ECO:0000256" key="7">
    <source>
        <dbReference type="PIRSR" id="PIRSR015957-1"/>
    </source>
</evidence>